<evidence type="ECO:0000313" key="4">
    <source>
        <dbReference type="Proteomes" id="UP000799640"/>
    </source>
</evidence>
<accession>A0A6G1HSE8</accession>
<dbReference type="PANTHER" id="PTHR35596">
    <property type="entry name" value="DUF2263 DOMAIN-CONTAINING PROTEIN"/>
    <property type="match status" value="1"/>
</dbReference>
<dbReference type="InterPro" id="IPR012664">
    <property type="entry name" value="CHP02452"/>
</dbReference>
<dbReference type="InterPro" id="IPR019261">
    <property type="entry name" value="PARG_cat_microbial"/>
</dbReference>
<gene>
    <name evidence="3" type="ORF">EJ06DRAFT_91148</name>
</gene>
<dbReference type="Proteomes" id="UP000799640">
    <property type="component" value="Unassembled WGS sequence"/>
</dbReference>
<feature type="domain" description="Microbial-type PARG catalytic" evidence="2">
    <location>
        <begin position="182"/>
        <end position="268"/>
    </location>
</feature>
<dbReference type="PANTHER" id="PTHR35596:SF1">
    <property type="entry name" value="MICROBIAL-TYPE PARG CATALYTIC DOMAIN-CONTAINING PROTEIN"/>
    <property type="match status" value="1"/>
</dbReference>
<dbReference type="OrthoDB" id="9985428at2759"/>
<sequence length="434" mass="47819">MPSSPRLCEHCKRLITPAPPFSPRLVERNSWVPTPASFYPPRRCERRSRVISPVPPLPLRPRECTSRIIAPASPYRPRPRERRGSIPTPAPSPPPPRPISGRMSVALHSSPPVRSLRERRNIVLDPADADIPLAQIAQETVDVMESYCALYPDLDLARSQKYSADLLPPLTFPEQEPFPPVPIRVMQMDTLDAAIALTNLAPPPSSPAPVCVLNFANALVPGGGWLHGSRAQEEALCYRSTLFLSLHEAHYPLDPLTCIHTPAVAIFRTSMGDRHYLLPHAGPQPPLVAAITDAAAYRPLLAEIGYGVQGYANRETGLMVREKMRMVLRVAARNGNRRLVLGAIGCGQFGHPAREVAKAWAHVLREPEWRGWFEYIWFAVLNGAPGGPTEDNFEVFQRELDGKEINTGVGAVELDATESQRCCTRCCCSGCVVG</sequence>
<name>A0A6G1HSE8_9PEZI</name>
<protein>
    <recommendedName>
        <fullName evidence="2">Microbial-type PARG catalytic domain-containing protein</fullName>
    </recommendedName>
</protein>
<reference evidence="3" key="1">
    <citation type="journal article" date="2020" name="Stud. Mycol.">
        <title>101 Dothideomycetes genomes: a test case for predicting lifestyles and emergence of pathogens.</title>
        <authorList>
            <person name="Haridas S."/>
            <person name="Albert R."/>
            <person name="Binder M."/>
            <person name="Bloem J."/>
            <person name="Labutti K."/>
            <person name="Salamov A."/>
            <person name="Andreopoulos B."/>
            <person name="Baker S."/>
            <person name="Barry K."/>
            <person name="Bills G."/>
            <person name="Bluhm B."/>
            <person name="Cannon C."/>
            <person name="Castanera R."/>
            <person name="Culley D."/>
            <person name="Daum C."/>
            <person name="Ezra D."/>
            <person name="Gonzalez J."/>
            <person name="Henrissat B."/>
            <person name="Kuo A."/>
            <person name="Liang C."/>
            <person name="Lipzen A."/>
            <person name="Lutzoni F."/>
            <person name="Magnuson J."/>
            <person name="Mondo S."/>
            <person name="Nolan M."/>
            <person name="Ohm R."/>
            <person name="Pangilinan J."/>
            <person name="Park H.-J."/>
            <person name="Ramirez L."/>
            <person name="Alfaro M."/>
            <person name="Sun H."/>
            <person name="Tritt A."/>
            <person name="Yoshinaga Y."/>
            <person name="Zwiers L.-H."/>
            <person name="Turgeon B."/>
            <person name="Goodwin S."/>
            <person name="Spatafora J."/>
            <person name="Crous P."/>
            <person name="Grigoriev I."/>
        </authorList>
    </citation>
    <scope>NUCLEOTIDE SEQUENCE</scope>
    <source>
        <strain evidence="3">CBS 262.69</strain>
    </source>
</reference>
<dbReference type="AlphaFoldDB" id="A0A6G1HSE8"/>
<evidence type="ECO:0000256" key="1">
    <source>
        <dbReference type="SAM" id="MobiDB-lite"/>
    </source>
</evidence>
<feature type="region of interest" description="Disordered" evidence="1">
    <location>
        <begin position="68"/>
        <end position="113"/>
    </location>
</feature>
<dbReference type="InterPro" id="IPR043472">
    <property type="entry name" value="Macro_dom-like"/>
</dbReference>
<dbReference type="SUPFAM" id="SSF52949">
    <property type="entry name" value="Macro domain-like"/>
    <property type="match status" value="1"/>
</dbReference>
<dbReference type="Pfam" id="PF10021">
    <property type="entry name" value="PARG_cat_microb"/>
    <property type="match status" value="1"/>
</dbReference>
<dbReference type="NCBIfam" id="TIGR02452">
    <property type="entry name" value="TIGR02452 family protein"/>
    <property type="match status" value="1"/>
</dbReference>
<proteinExistence type="predicted"/>
<dbReference type="Gene3D" id="3.40.220.10">
    <property type="entry name" value="Leucine Aminopeptidase, subunit E, domain 1"/>
    <property type="match status" value="1"/>
</dbReference>
<keyword evidence="4" id="KW-1185">Reference proteome</keyword>
<evidence type="ECO:0000313" key="3">
    <source>
        <dbReference type="EMBL" id="KAF2398767.1"/>
    </source>
</evidence>
<evidence type="ECO:0000259" key="2">
    <source>
        <dbReference type="Pfam" id="PF10021"/>
    </source>
</evidence>
<dbReference type="EMBL" id="ML996699">
    <property type="protein sequence ID" value="KAF2398767.1"/>
    <property type="molecule type" value="Genomic_DNA"/>
</dbReference>
<feature type="compositionally biased region" description="Pro residues" evidence="1">
    <location>
        <begin position="88"/>
        <end position="98"/>
    </location>
</feature>
<organism evidence="3 4">
    <name type="scientific">Trichodelitschia bisporula</name>
    <dbReference type="NCBI Taxonomy" id="703511"/>
    <lineage>
        <taxon>Eukaryota</taxon>
        <taxon>Fungi</taxon>
        <taxon>Dikarya</taxon>
        <taxon>Ascomycota</taxon>
        <taxon>Pezizomycotina</taxon>
        <taxon>Dothideomycetes</taxon>
        <taxon>Dothideomycetes incertae sedis</taxon>
        <taxon>Phaeotrichales</taxon>
        <taxon>Phaeotrichaceae</taxon>
        <taxon>Trichodelitschia</taxon>
    </lineage>
</organism>